<evidence type="ECO:0000313" key="2">
    <source>
        <dbReference type="Proteomes" id="UP000653305"/>
    </source>
</evidence>
<accession>A0A830C304</accession>
<gene>
    <name evidence="1" type="ORF">PHJA_001120300</name>
</gene>
<comment type="caution">
    <text evidence="1">The sequence shown here is derived from an EMBL/GenBank/DDBJ whole genome shotgun (WGS) entry which is preliminary data.</text>
</comment>
<keyword evidence="2" id="KW-1185">Reference proteome</keyword>
<protein>
    <submittedName>
        <fullName evidence="1">Uncharacterized protein</fullName>
    </submittedName>
</protein>
<dbReference type="AlphaFoldDB" id="A0A830C304"/>
<evidence type="ECO:0000313" key="1">
    <source>
        <dbReference type="EMBL" id="GFP89765.1"/>
    </source>
</evidence>
<dbReference type="Proteomes" id="UP000653305">
    <property type="component" value="Unassembled WGS sequence"/>
</dbReference>
<reference evidence="1" key="1">
    <citation type="submission" date="2020-07" db="EMBL/GenBank/DDBJ databases">
        <title>Ethylene signaling mediates host invasion by parasitic plants.</title>
        <authorList>
            <person name="Yoshida S."/>
        </authorList>
    </citation>
    <scope>NUCLEOTIDE SEQUENCE</scope>
    <source>
        <strain evidence="1">Okayama</strain>
    </source>
</reference>
<proteinExistence type="predicted"/>
<dbReference type="EMBL" id="BMAC01000201">
    <property type="protein sequence ID" value="GFP89765.1"/>
    <property type="molecule type" value="Genomic_DNA"/>
</dbReference>
<sequence>MACSTVGCNLSAYCRSQTQISSPDYNPLILYYKGQSYCRSNNFGLRSSNTVKGNFVVYASNGPPDINVPPRAPLATKPSSDSLIDQILRLMTVMVPFLSGKLRPLWIFKGNR</sequence>
<dbReference type="OrthoDB" id="1927611at2759"/>
<organism evidence="1 2">
    <name type="scientific">Phtheirospermum japonicum</name>
    <dbReference type="NCBI Taxonomy" id="374723"/>
    <lineage>
        <taxon>Eukaryota</taxon>
        <taxon>Viridiplantae</taxon>
        <taxon>Streptophyta</taxon>
        <taxon>Embryophyta</taxon>
        <taxon>Tracheophyta</taxon>
        <taxon>Spermatophyta</taxon>
        <taxon>Magnoliopsida</taxon>
        <taxon>eudicotyledons</taxon>
        <taxon>Gunneridae</taxon>
        <taxon>Pentapetalae</taxon>
        <taxon>asterids</taxon>
        <taxon>lamiids</taxon>
        <taxon>Lamiales</taxon>
        <taxon>Orobanchaceae</taxon>
        <taxon>Orobanchaceae incertae sedis</taxon>
        <taxon>Phtheirospermum</taxon>
    </lineage>
</organism>
<name>A0A830C304_9LAMI</name>